<evidence type="ECO:0000256" key="2">
    <source>
        <dbReference type="SAM" id="SignalP"/>
    </source>
</evidence>
<keyword evidence="2" id="KW-0732">Signal</keyword>
<gene>
    <name evidence="3" type="ORF">SU60_20955</name>
</gene>
<reference evidence="3 4" key="1">
    <citation type="submission" date="2015-01" db="EMBL/GenBank/DDBJ databases">
        <title>Draft genome of Vibrio mytili type strain CAIM 528.</title>
        <authorList>
            <person name="Gonzalez-Castillo A."/>
            <person name="Gomez-Gil B."/>
            <person name="Enciso-Ibarra J."/>
        </authorList>
    </citation>
    <scope>NUCLEOTIDE SEQUENCE [LARGE SCALE GENOMIC DNA]</scope>
    <source>
        <strain evidence="3 4">CAIM 528</strain>
    </source>
</reference>
<dbReference type="PIRSF" id="PIRSF017082">
    <property type="entry name" value="YflP"/>
    <property type="match status" value="1"/>
</dbReference>
<feature type="signal peptide" evidence="2">
    <location>
        <begin position="1"/>
        <end position="23"/>
    </location>
</feature>
<dbReference type="InterPro" id="IPR005064">
    <property type="entry name" value="BUG"/>
</dbReference>
<dbReference type="EMBL" id="JXOK01000095">
    <property type="protein sequence ID" value="KIN09177.1"/>
    <property type="molecule type" value="Genomic_DNA"/>
</dbReference>
<comment type="caution">
    <text evidence="3">The sequence shown here is derived from an EMBL/GenBank/DDBJ whole genome shotgun (WGS) entry which is preliminary data.</text>
</comment>
<keyword evidence="4" id="KW-1185">Reference proteome</keyword>
<feature type="chain" id="PRO_5002165714" evidence="2">
    <location>
        <begin position="24"/>
        <end position="317"/>
    </location>
</feature>
<dbReference type="RefSeq" id="WP_041157227.1">
    <property type="nucleotide sequence ID" value="NZ_CBCRVP010000045.1"/>
</dbReference>
<accession>A0A0C3I4C2</accession>
<dbReference type="InterPro" id="IPR042100">
    <property type="entry name" value="Bug_dom1"/>
</dbReference>
<name>A0A0C3I4C2_9VIBR</name>
<dbReference type="Proteomes" id="UP000031977">
    <property type="component" value="Unassembled WGS sequence"/>
</dbReference>
<dbReference type="Pfam" id="PF03401">
    <property type="entry name" value="TctC"/>
    <property type="match status" value="1"/>
</dbReference>
<evidence type="ECO:0000313" key="4">
    <source>
        <dbReference type="Proteomes" id="UP000031977"/>
    </source>
</evidence>
<dbReference type="STRING" id="50718.SU60_20955"/>
<dbReference type="Gene3D" id="3.40.190.10">
    <property type="entry name" value="Periplasmic binding protein-like II"/>
    <property type="match status" value="1"/>
</dbReference>
<evidence type="ECO:0000313" key="3">
    <source>
        <dbReference type="EMBL" id="KIN09177.1"/>
    </source>
</evidence>
<comment type="similarity">
    <text evidence="1">Belongs to the UPF0065 (bug) family.</text>
</comment>
<keyword evidence="3" id="KW-0675">Receptor</keyword>
<dbReference type="OrthoDB" id="5171643at2"/>
<dbReference type="SUPFAM" id="SSF53850">
    <property type="entry name" value="Periplasmic binding protein-like II"/>
    <property type="match status" value="1"/>
</dbReference>
<dbReference type="AlphaFoldDB" id="A0A0C3I4C2"/>
<dbReference type="Gene3D" id="3.40.190.150">
    <property type="entry name" value="Bordetella uptake gene, domain 1"/>
    <property type="match status" value="1"/>
</dbReference>
<organism evidence="3 4">
    <name type="scientific">Vibrio mytili</name>
    <dbReference type="NCBI Taxonomy" id="50718"/>
    <lineage>
        <taxon>Bacteria</taxon>
        <taxon>Pseudomonadati</taxon>
        <taxon>Pseudomonadota</taxon>
        <taxon>Gammaproteobacteria</taxon>
        <taxon>Vibrionales</taxon>
        <taxon>Vibrionaceae</taxon>
        <taxon>Vibrio</taxon>
    </lineage>
</organism>
<dbReference type="PANTHER" id="PTHR42928">
    <property type="entry name" value="TRICARBOXYLATE-BINDING PROTEIN"/>
    <property type="match status" value="1"/>
</dbReference>
<dbReference type="PANTHER" id="PTHR42928:SF5">
    <property type="entry name" value="BLR1237 PROTEIN"/>
    <property type="match status" value="1"/>
</dbReference>
<sequence>MFNSIFKSVTTGIFCLTSTLAMANYPDKPITLVVGFSAGGGTDVMARNVAPFLEKYLGDDATIVVKNMPGASGQIGITEVAHSDPDGYTIGTYNLPGMMARTLDRDANYSADSFTFLANIVNDPNVIVTSKKGNIDSLQKLIETVKGASRPMPIGMSSLGGDDHLGLIKFESLTDTNFNIIPFKGSSAARTAVLGGHVKAAVLNISEVTEFKDELNIIGLSQSERSEFDPSIATFKEQGVNFINGAMRGFVAPAGLPEDVKTKLLDAFAKLAKDPEFLAKMKSTANPVSVSLGDDFKELNAETLKLAQDVWEKTPWK</sequence>
<evidence type="ECO:0000256" key="1">
    <source>
        <dbReference type="ARBA" id="ARBA00006987"/>
    </source>
</evidence>
<protein>
    <submittedName>
        <fullName evidence="3">Receptor</fullName>
    </submittedName>
</protein>
<dbReference type="CDD" id="cd07012">
    <property type="entry name" value="PBP2_Bug_TTT"/>
    <property type="match status" value="1"/>
</dbReference>
<proteinExistence type="inferred from homology"/>